<accession>A0A6B0XWU5</accession>
<protein>
    <submittedName>
        <fullName evidence="3">Uncharacterized protein</fullName>
    </submittedName>
</protein>
<keyword evidence="2" id="KW-1133">Transmembrane helix</keyword>
<sequence length="140" mass="15051">MTSILLAAGVAIVLLAANVVMLMAVLHRNRQRKWPYRGAFSTANTSIRREATKVLEALHASAPDTRTPSHLQFPGHWLFAKVSDEHTGLLCGIAARPGPAPATHQEGGARARQEGRYTLGRDHASVAGGKTVPNGRQEVE</sequence>
<proteinExistence type="predicted"/>
<dbReference type="AlphaFoldDB" id="A0A6B0XWU5"/>
<feature type="transmembrane region" description="Helical" evidence="2">
    <location>
        <begin position="6"/>
        <end position="26"/>
    </location>
</feature>
<evidence type="ECO:0000313" key="3">
    <source>
        <dbReference type="EMBL" id="MXY33121.1"/>
    </source>
</evidence>
<feature type="region of interest" description="Disordered" evidence="1">
    <location>
        <begin position="95"/>
        <end position="140"/>
    </location>
</feature>
<evidence type="ECO:0000256" key="1">
    <source>
        <dbReference type="SAM" id="MobiDB-lite"/>
    </source>
</evidence>
<dbReference type="EMBL" id="VXRY01000130">
    <property type="protein sequence ID" value="MXY33121.1"/>
    <property type="molecule type" value="Genomic_DNA"/>
</dbReference>
<comment type="caution">
    <text evidence="3">The sequence shown here is derived from an EMBL/GenBank/DDBJ whole genome shotgun (WGS) entry which is preliminary data.</text>
</comment>
<evidence type="ECO:0000256" key="2">
    <source>
        <dbReference type="SAM" id="Phobius"/>
    </source>
</evidence>
<reference evidence="3" key="1">
    <citation type="submission" date="2019-09" db="EMBL/GenBank/DDBJ databases">
        <title>Characterisation of the sponge microbiome using genome-centric metagenomics.</title>
        <authorList>
            <person name="Engelberts J.P."/>
            <person name="Robbins S.J."/>
            <person name="De Goeij J.M."/>
            <person name="Aranda M."/>
            <person name="Bell S.C."/>
            <person name="Webster N.S."/>
        </authorList>
    </citation>
    <scope>NUCLEOTIDE SEQUENCE</scope>
    <source>
        <strain evidence="3">SB0664_bin_43</strain>
    </source>
</reference>
<organism evidence="3">
    <name type="scientific">Boseongicola sp. SB0664_bin_43</name>
    <dbReference type="NCBI Taxonomy" id="2604844"/>
    <lineage>
        <taxon>Bacteria</taxon>
        <taxon>Pseudomonadati</taxon>
        <taxon>Pseudomonadota</taxon>
        <taxon>Alphaproteobacteria</taxon>
        <taxon>Rhodobacterales</taxon>
        <taxon>Paracoccaceae</taxon>
        <taxon>Boseongicola</taxon>
    </lineage>
</organism>
<gene>
    <name evidence="3" type="ORF">F4Y60_03330</name>
</gene>
<name>A0A6B0XWU5_9RHOB</name>
<feature type="compositionally biased region" description="Basic and acidic residues" evidence="1">
    <location>
        <begin position="107"/>
        <end position="124"/>
    </location>
</feature>
<keyword evidence="2" id="KW-0472">Membrane</keyword>
<keyword evidence="2" id="KW-0812">Transmembrane</keyword>